<reference evidence="3" key="1">
    <citation type="submission" date="2022-11" db="UniProtKB">
        <authorList>
            <consortium name="WormBaseParasite"/>
        </authorList>
    </citation>
    <scope>IDENTIFICATION</scope>
</reference>
<feature type="chain" id="PRO_5036903427" evidence="1">
    <location>
        <begin position="25"/>
        <end position="290"/>
    </location>
</feature>
<name>A0A914I4M8_GLORO</name>
<proteinExistence type="predicted"/>
<accession>A0A914I4M8</accession>
<keyword evidence="1" id="KW-0732">Signal</keyword>
<protein>
    <submittedName>
        <fullName evidence="3">Uncharacterized protein</fullName>
    </submittedName>
</protein>
<evidence type="ECO:0000256" key="1">
    <source>
        <dbReference type="SAM" id="SignalP"/>
    </source>
</evidence>
<dbReference type="WBParaSite" id="Gr19_v10_g6569.t1">
    <property type="protein sequence ID" value="Gr19_v10_g6569.t1"/>
    <property type="gene ID" value="Gr19_v10_g6569"/>
</dbReference>
<feature type="signal peptide" evidence="1">
    <location>
        <begin position="1"/>
        <end position="24"/>
    </location>
</feature>
<organism evidence="2 3">
    <name type="scientific">Globodera rostochiensis</name>
    <name type="common">Golden nematode worm</name>
    <name type="synonym">Heterodera rostochiensis</name>
    <dbReference type="NCBI Taxonomy" id="31243"/>
    <lineage>
        <taxon>Eukaryota</taxon>
        <taxon>Metazoa</taxon>
        <taxon>Ecdysozoa</taxon>
        <taxon>Nematoda</taxon>
        <taxon>Chromadorea</taxon>
        <taxon>Rhabditida</taxon>
        <taxon>Tylenchina</taxon>
        <taxon>Tylenchomorpha</taxon>
        <taxon>Tylenchoidea</taxon>
        <taxon>Heteroderidae</taxon>
        <taxon>Heteroderinae</taxon>
        <taxon>Globodera</taxon>
    </lineage>
</organism>
<dbReference type="AlphaFoldDB" id="A0A914I4M8"/>
<dbReference type="Proteomes" id="UP000887572">
    <property type="component" value="Unplaced"/>
</dbReference>
<keyword evidence="2" id="KW-1185">Reference proteome</keyword>
<evidence type="ECO:0000313" key="3">
    <source>
        <dbReference type="WBParaSite" id="Gr19_v10_g6569.t1"/>
    </source>
</evidence>
<sequence>MHQNFFSYLLSILLLIAMIAYSVSVEVIEDGTPEAEDLAKALALSKRFFWRTMIEKWNCYEMTVKPNEIGVTDKDELRQICVSWKVKALATNAFLKSWEKHEGASSSSSSANIPNNQIKVEKPLFRVADGRELQLSSAIEAIKAAYRVLFGWRAAAEFNTEFDFVNLFKFLHKNGPIISPKESKLNQSESNGTRFLKYWDSVLELGLDMEMICKEVKNYANEHKDNPNALPISKEMIKERYVGKTFYIYKHLIRDPMLNKNLDLKLKPLQDPCEEAKLKVKKIEGSLSSG</sequence>
<evidence type="ECO:0000313" key="2">
    <source>
        <dbReference type="Proteomes" id="UP000887572"/>
    </source>
</evidence>